<name>W2RWN0_CYPE1</name>
<dbReference type="GeneID" id="19972490"/>
<proteinExistence type="inferred from homology"/>
<evidence type="ECO:0000256" key="2">
    <source>
        <dbReference type="ARBA" id="ARBA00006824"/>
    </source>
</evidence>
<dbReference type="AlphaFoldDB" id="W2RWN0"/>
<dbReference type="InParanoid" id="W2RWN0"/>
<feature type="compositionally biased region" description="Basic and acidic residues" evidence="7">
    <location>
        <begin position="81"/>
        <end position="93"/>
    </location>
</feature>
<evidence type="ECO:0008006" key="10">
    <source>
        <dbReference type="Google" id="ProtNLM"/>
    </source>
</evidence>
<dbReference type="RefSeq" id="XP_008717714.1">
    <property type="nucleotide sequence ID" value="XM_008719492.1"/>
</dbReference>
<accession>W2RWN0</accession>
<evidence type="ECO:0000313" key="9">
    <source>
        <dbReference type="Proteomes" id="UP000030752"/>
    </source>
</evidence>
<reference evidence="8 9" key="1">
    <citation type="submission" date="2013-03" db="EMBL/GenBank/DDBJ databases">
        <title>The Genome Sequence of Phialophora europaea CBS 101466.</title>
        <authorList>
            <consortium name="The Broad Institute Genomics Platform"/>
            <person name="Cuomo C."/>
            <person name="de Hoog S."/>
            <person name="Gorbushina A."/>
            <person name="Walker B."/>
            <person name="Young S.K."/>
            <person name="Zeng Q."/>
            <person name="Gargeya S."/>
            <person name="Fitzgerald M."/>
            <person name="Haas B."/>
            <person name="Abouelleil A."/>
            <person name="Allen A.W."/>
            <person name="Alvarado L."/>
            <person name="Arachchi H.M."/>
            <person name="Berlin A.M."/>
            <person name="Chapman S.B."/>
            <person name="Gainer-Dewar J."/>
            <person name="Goldberg J."/>
            <person name="Griggs A."/>
            <person name="Gujja S."/>
            <person name="Hansen M."/>
            <person name="Howarth C."/>
            <person name="Imamovic A."/>
            <person name="Ireland A."/>
            <person name="Larimer J."/>
            <person name="McCowan C."/>
            <person name="Murphy C."/>
            <person name="Pearson M."/>
            <person name="Poon T.W."/>
            <person name="Priest M."/>
            <person name="Roberts A."/>
            <person name="Saif S."/>
            <person name="Shea T."/>
            <person name="Sisk P."/>
            <person name="Sykes S."/>
            <person name="Wortman J."/>
            <person name="Nusbaum C."/>
            <person name="Birren B."/>
        </authorList>
    </citation>
    <scope>NUCLEOTIDE SEQUENCE [LARGE SCALE GENOMIC DNA]</scope>
    <source>
        <strain evidence="8 9">CBS 101466</strain>
    </source>
</reference>
<dbReference type="PANTHER" id="PTHR11266">
    <property type="entry name" value="PEROXISOMAL MEMBRANE PROTEIN 2, PXMP2 MPV17"/>
    <property type="match status" value="1"/>
</dbReference>
<gene>
    <name evidence="8" type="ORF">HMPREF1541_05151</name>
</gene>
<keyword evidence="4 6" id="KW-1133">Transmembrane helix</keyword>
<dbReference type="STRING" id="1220924.W2RWN0"/>
<dbReference type="Proteomes" id="UP000030752">
    <property type="component" value="Unassembled WGS sequence"/>
</dbReference>
<keyword evidence="5 6" id="KW-0472">Membrane</keyword>
<sequence length="212" mass="23851">MGPLLKATLQGAVVSAVSNVLGQYVDARLAGRLFILNLTDLVRFICLHLLTAPPNYKWQELLERNFPARPPEGIGSSIPLQDRDVEKNSTDGRDSDEDDPSSWRARGALTQRGTLSLRNLFTKWFIDCITVGAMMNTSAFLIIMGLLKGQSWEKITNNLRHETFTIILNGYKLWPLASIISFSFIPVERRIVFFSCVGLCWNVYMTLVAARL</sequence>
<comment type="subcellular location">
    <subcellularLocation>
        <location evidence="1">Membrane</location>
        <topology evidence="1">Multi-pass membrane protein</topology>
    </subcellularLocation>
</comment>
<dbReference type="OrthoDB" id="10267969at2759"/>
<comment type="similarity">
    <text evidence="2 6">Belongs to the peroxisomal membrane protein PXMP2/4 family.</text>
</comment>
<organism evidence="8 9">
    <name type="scientific">Cyphellophora europaea (strain CBS 101466)</name>
    <name type="common">Phialophora europaea</name>
    <dbReference type="NCBI Taxonomy" id="1220924"/>
    <lineage>
        <taxon>Eukaryota</taxon>
        <taxon>Fungi</taxon>
        <taxon>Dikarya</taxon>
        <taxon>Ascomycota</taxon>
        <taxon>Pezizomycotina</taxon>
        <taxon>Eurotiomycetes</taxon>
        <taxon>Chaetothyriomycetidae</taxon>
        <taxon>Chaetothyriales</taxon>
        <taxon>Cyphellophoraceae</taxon>
        <taxon>Cyphellophora</taxon>
    </lineage>
</organism>
<evidence type="ECO:0000256" key="7">
    <source>
        <dbReference type="SAM" id="MobiDB-lite"/>
    </source>
</evidence>
<dbReference type="InterPro" id="IPR007248">
    <property type="entry name" value="Mpv17_PMP22"/>
</dbReference>
<evidence type="ECO:0000256" key="5">
    <source>
        <dbReference type="ARBA" id="ARBA00023136"/>
    </source>
</evidence>
<dbReference type="eggNOG" id="ENOG502SQ0T">
    <property type="taxonomic scope" value="Eukaryota"/>
</dbReference>
<evidence type="ECO:0000313" key="8">
    <source>
        <dbReference type="EMBL" id="ETN40871.1"/>
    </source>
</evidence>
<dbReference type="GO" id="GO:0005778">
    <property type="term" value="C:peroxisomal membrane"/>
    <property type="evidence" value="ECO:0007669"/>
    <property type="project" value="TreeGrafter"/>
</dbReference>
<keyword evidence="9" id="KW-1185">Reference proteome</keyword>
<feature type="transmembrane region" description="Helical" evidence="6">
    <location>
        <begin position="124"/>
        <end position="146"/>
    </location>
</feature>
<evidence type="ECO:0000256" key="3">
    <source>
        <dbReference type="ARBA" id="ARBA00022692"/>
    </source>
</evidence>
<protein>
    <recommendedName>
        <fullName evidence="10">Protein sym1</fullName>
    </recommendedName>
</protein>
<dbReference type="VEuPathDB" id="FungiDB:HMPREF1541_05151"/>
<feature type="region of interest" description="Disordered" evidence="7">
    <location>
        <begin position="72"/>
        <end position="104"/>
    </location>
</feature>
<evidence type="ECO:0000256" key="4">
    <source>
        <dbReference type="ARBA" id="ARBA00022989"/>
    </source>
</evidence>
<feature type="transmembrane region" description="Helical" evidence="6">
    <location>
        <begin position="166"/>
        <end position="185"/>
    </location>
</feature>
<feature type="transmembrane region" description="Helical" evidence="6">
    <location>
        <begin position="191"/>
        <end position="210"/>
    </location>
</feature>
<dbReference type="HOGENOM" id="CLU_049109_3_1_1"/>
<evidence type="ECO:0000256" key="1">
    <source>
        <dbReference type="ARBA" id="ARBA00004141"/>
    </source>
</evidence>
<keyword evidence="3 6" id="KW-0812">Transmembrane</keyword>
<dbReference type="EMBL" id="KB822720">
    <property type="protein sequence ID" value="ETN40871.1"/>
    <property type="molecule type" value="Genomic_DNA"/>
</dbReference>
<dbReference type="Pfam" id="PF04117">
    <property type="entry name" value="Mpv17_PMP22"/>
    <property type="match status" value="1"/>
</dbReference>
<evidence type="ECO:0000256" key="6">
    <source>
        <dbReference type="RuleBase" id="RU363053"/>
    </source>
</evidence>
<dbReference type="PANTHER" id="PTHR11266:SF80">
    <property type="entry name" value="PEROXISOMAL MEMBRANE PROTEIN 2"/>
    <property type="match status" value="1"/>
</dbReference>